<dbReference type="InterPro" id="IPR039261">
    <property type="entry name" value="FNR_nucleotide-bd"/>
</dbReference>
<dbReference type="GO" id="GO:0016491">
    <property type="term" value="F:oxidoreductase activity"/>
    <property type="evidence" value="ECO:0007669"/>
    <property type="project" value="InterPro"/>
</dbReference>
<dbReference type="InterPro" id="IPR017927">
    <property type="entry name" value="FAD-bd_FR_type"/>
</dbReference>
<evidence type="ECO:0000313" key="2">
    <source>
        <dbReference type="EMBL" id="OGK66414.1"/>
    </source>
</evidence>
<dbReference type="SUPFAM" id="SSF52343">
    <property type="entry name" value="Ferredoxin reductase-like, C-terminal NADP-linked domain"/>
    <property type="match status" value="1"/>
</dbReference>
<dbReference type="SUPFAM" id="SSF63380">
    <property type="entry name" value="Riboflavin synthase domain-like"/>
    <property type="match status" value="1"/>
</dbReference>
<dbReference type="AlphaFoldDB" id="A0A1F7KEZ6"/>
<dbReference type="InterPro" id="IPR017938">
    <property type="entry name" value="Riboflavin_synthase-like_b-brl"/>
</dbReference>
<protein>
    <recommendedName>
        <fullName evidence="1">FAD-binding FR-type domain-containing protein</fullName>
    </recommendedName>
</protein>
<dbReference type="InterPro" id="IPR008333">
    <property type="entry name" value="Cbr1-like_FAD-bd_dom"/>
</dbReference>
<proteinExistence type="predicted"/>
<dbReference type="EMBL" id="MGBG01000007">
    <property type="protein sequence ID" value="OGK66414.1"/>
    <property type="molecule type" value="Genomic_DNA"/>
</dbReference>
<dbReference type="PROSITE" id="PS51384">
    <property type="entry name" value="FAD_FR"/>
    <property type="match status" value="1"/>
</dbReference>
<dbReference type="Gene3D" id="2.40.30.10">
    <property type="entry name" value="Translation factors"/>
    <property type="match status" value="1"/>
</dbReference>
<dbReference type="Proteomes" id="UP000178450">
    <property type="component" value="Unassembled WGS sequence"/>
</dbReference>
<name>A0A1F7KEZ6_9BACT</name>
<dbReference type="PRINTS" id="PR00410">
    <property type="entry name" value="PHEHYDRXLASE"/>
</dbReference>
<accession>A0A1F7KEZ6</accession>
<dbReference type="PANTHER" id="PTHR47354">
    <property type="entry name" value="NADH OXIDOREDUCTASE HCR"/>
    <property type="match status" value="1"/>
</dbReference>
<dbReference type="Pfam" id="PF00970">
    <property type="entry name" value="FAD_binding_6"/>
    <property type="match status" value="1"/>
</dbReference>
<organism evidence="2 3">
    <name type="scientific">Candidatus Roizmanbacteria bacterium RIFOXYA1_FULL_41_12</name>
    <dbReference type="NCBI Taxonomy" id="1802082"/>
    <lineage>
        <taxon>Bacteria</taxon>
        <taxon>Candidatus Roizmaniibacteriota</taxon>
    </lineage>
</organism>
<dbReference type="InterPro" id="IPR001433">
    <property type="entry name" value="OxRdtase_FAD/NAD-bd"/>
</dbReference>
<dbReference type="Gene3D" id="3.40.50.80">
    <property type="entry name" value="Nucleotide-binding domain of ferredoxin-NADP reductase (FNR) module"/>
    <property type="match status" value="1"/>
</dbReference>
<comment type="caution">
    <text evidence="2">The sequence shown here is derived from an EMBL/GenBank/DDBJ whole genome shotgun (WGS) entry which is preliminary data.</text>
</comment>
<evidence type="ECO:0000313" key="3">
    <source>
        <dbReference type="Proteomes" id="UP000178450"/>
    </source>
</evidence>
<sequence>MLQNYQAHLITKEQLNQTVYRFEFGLDEPKIIDFLAGQYLLLDIKQGYRQYSISSSSNQHHSVETIVDTLPMGIGSQYLLNLAVGQPISFRAPMGLFTLKSNSNPKVFLATGAGISPIKSMLFNLSESDFSAPFFLLWGLKKQSALYLQDCWQKLAQSKPNFSYHYCLSQENFGQAPFFAGHIQEKLNSMPLPTTSEFYLCGRQPTVEALQGYLQTTLSVPIENIFHENFT</sequence>
<gene>
    <name evidence="2" type="ORF">A2209_01530</name>
</gene>
<dbReference type="Pfam" id="PF00175">
    <property type="entry name" value="NAD_binding_1"/>
    <property type="match status" value="1"/>
</dbReference>
<feature type="domain" description="FAD-binding FR-type" evidence="1">
    <location>
        <begin position="2"/>
        <end position="100"/>
    </location>
</feature>
<dbReference type="PANTHER" id="PTHR47354:SF5">
    <property type="entry name" value="PROTEIN RFBI"/>
    <property type="match status" value="1"/>
</dbReference>
<evidence type="ECO:0000259" key="1">
    <source>
        <dbReference type="PROSITE" id="PS51384"/>
    </source>
</evidence>
<reference evidence="2 3" key="1">
    <citation type="journal article" date="2016" name="Nat. Commun.">
        <title>Thousands of microbial genomes shed light on interconnected biogeochemical processes in an aquifer system.</title>
        <authorList>
            <person name="Anantharaman K."/>
            <person name="Brown C.T."/>
            <person name="Hug L.A."/>
            <person name="Sharon I."/>
            <person name="Castelle C.J."/>
            <person name="Probst A.J."/>
            <person name="Thomas B.C."/>
            <person name="Singh A."/>
            <person name="Wilkins M.J."/>
            <person name="Karaoz U."/>
            <person name="Brodie E.L."/>
            <person name="Williams K.H."/>
            <person name="Hubbard S.S."/>
            <person name="Banfield J.F."/>
        </authorList>
    </citation>
    <scope>NUCLEOTIDE SEQUENCE [LARGE SCALE GENOMIC DNA]</scope>
</reference>
<dbReference type="InterPro" id="IPR050415">
    <property type="entry name" value="MRET"/>
</dbReference>